<evidence type="ECO:0000313" key="4">
    <source>
        <dbReference type="EMBL" id="RWA10813.1"/>
    </source>
</evidence>
<evidence type="ECO:0000256" key="2">
    <source>
        <dbReference type="SAM" id="Phobius"/>
    </source>
</evidence>
<feature type="transmembrane region" description="Helical" evidence="2">
    <location>
        <begin position="508"/>
        <end position="530"/>
    </location>
</feature>
<sequence length="1122" mass="122390">MAVTPRRASPRRDMVITSSHRHLQSFLRIRLTILLLSFAALVASTPISYFPLNSQLPPVARVLEPFSFTFSPQTFSSDEEMSYALADGSPSWLSLDGTSRLLSGTPDETSVPSGETLVGVVIALVASDNTGSTTANATLVVSRNPKPTVRKPLLDQIKNFGPFSAPASILLRPSSQFEFEFDPDTFGINVVGDGNGQNEADGRKRANQDTKREEDGTTAGPGPQLNYYAVSGNNAPLPSWIVFDGENLAFSGKTPGSESLQQPPQRFDFQLVASDVVGFASAAVDFSIVVGSHELTVDEPIINLNATRGELFEYTDLPNILKLDKRPLEASDVSTIKADGLPEWLSFDERSWKVSGMPDLEAQPTNITIAVVDTFLDDLNVTLSIKLDTKIFVSDLPGLNVSAGDDFSLDLKKFLFAPEDTQLTADTPSGYSWIRFDGLSNILSGTVPKPLDSAFANEIRITFNATQRRTKEKEAKGLNIHVNTIVNTNEPPPAKGPPTKGDDSRRDLYWLLIIPVLLVAVAIILSVFIVRKRRHQPRKLDFSEVSGPVPGTFVANGFMDPSLDEIRKMVDAGPQGPYMRAGAYKPAASLNIQTSQTALNPSAEADHVPPHAITTYAGASKPAYQDSAMVVVRDSWLASRPARPARPARPSRPSPTGTDEVSLLSDTSIGQEVPSPETHLLEKRRPVENAHGKKTGLEVPGKAEPSSIQPTPELAYMAAGKYDFVSDDETQPAISSTGRRRSGHQPKPSVSIRGAQDRLSKAWKRMSTSKLGDTKRRSHHSASTDVTTCTSILTSGVTEEATTASANVVAKPTVIHISGRPGEARQMSRRTDGSTAFFGGGSLTKSQRNFGLEKDTVQGLAYSTQEDQGQPATPEEQGITRENTWDYLARNSLGIAYRDLVQTKRGPNENWNTDVRAEGLMSPSRWPTPGVAPGRKGTVDGLQKPPQISPFKLPAKVGLPVTPMSKGKKRVSPTRRLSRIRGSISFSQSPLTHTRGKERSSREERLRLSRIREQKALDEFRVMMSHTPSPHTEWPPSRIRPLPETPSRASRPPLTNHPNQPTGLKNTLSKRSVKTVRSNKSVRSARTGDDDDDDAWEDVLPPESIIFGWEGERSDGSFPVYI</sequence>
<dbReference type="Pfam" id="PF05345">
    <property type="entry name" value="He_PIG"/>
    <property type="match status" value="1"/>
</dbReference>
<feature type="region of interest" description="Disordered" evidence="1">
    <location>
        <begin position="1025"/>
        <end position="1098"/>
    </location>
</feature>
<dbReference type="SMART" id="SM00736">
    <property type="entry name" value="CADG"/>
    <property type="match status" value="1"/>
</dbReference>
<feature type="compositionally biased region" description="Polar residues" evidence="1">
    <location>
        <begin position="1056"/>
        <end position="1084"/>
    </location>
</feature>
<dbReference type="GO" id="GO:0016020">
    <property type="term" value="C:membrane"/>
    <property type="evidence" value="ECO:0007669"/>
    <property type="project" value="InterPro"/>
</dbReference>
<keyword evidence="5" id="KW-1185">Reference proteome</keyword>
<dbReference type="GO" id="GO:0005509">
    <property type="term" value="F:calcium ion binding"/>
    <property type="evidence" value="ECO:0007669"/>
    <property type="project" value="InterPro"/>
</dbReference>
<feature type="region of interest" description="Disordered" evidence="1">
    <location>
        <begin position="639"/>
        <end position="709"/>
    </location>
</feature>
<evidence type="ECO:0000256" key="1">
    <source>
        <dbReference type="SAM" id="MobiDB-lite"/>
    </source>
</evidence>
<evidence type="ECO:0000313" key="5">
    <source>
        <dbReference type="Proteomes" id="UP000286045"/>
    </source>
</evidence>
<dbReference type="Proteomes" id="UP000286045">
    <property type="component" value="Unassembled WGS sequence"/>
</dbReference>
<feature type="compositionally biased region" description="Polar residues" evidence="1">
    <location>
        <begin position="656"/>
        <end position="670"/>
    </location>
</feature>
<feature type="region of interest" description="Disordered" evidence="1">
    <location>
        <begin position="919"/>
        <end position="1010"/>
    </location>
</feature>
<feature type="compositionally biased region" description="Basic and acidic residues" evidence="1">
    <location>
        <begin position="200"/>
        <end position="215"/>
    </location>
</feature>
<feature type="region of interest" description="Disordered" evidence="1">
    <location>
        <begin position="189"/>
        <end position="223"/>
    </location>
</feature>
<feature type="compositionally biased region" description="Basic and acidic residues" evidence="1">
    <location>
        <begin position="679"/>
        <end position="691"/>
    </location>
</feature>
<dbReference type="AlphaFoldDB" id="A0A439D8S6"/>
<name>A0A439D8S6_9PEZI</name>
<organism evidence="4 5">
    <name type="scientific">Xylaria grammica</name>
    <dbReference type="NCBI Taxonomy" id="363999"/>
    <lineage>
        <taxon>Eukaryota</taxon>
        <taxon>Fungi</taxon>
        <taxon>Dikarya</taxon>
        <taxon>Ascomycota</taxon>
        <taxon>Pezizomycotina</taxon>
        <taxon>Sordariomycetes</taxon>
        <taxon>Xylariomycetidae</taxon>
        <taxon>Xylariales</taxon>
        <taxon>Xylariaceae</taxon>
        <taxon>Xylaria</taxon>
    </lineage>
</organism>
<feature type="domain" description="Dystroglycan-type cadherin-like" evidence="3">
    <location>
        <begin position="51"/>
        <end position="148"/>
    </location>
</feature>
<keyword evidence="2" id="KW-0812">Transmembrane</keyword>
<dbReference type="InterPro" id="IPR015919">
    <property type="entry name" value="Cadherin-like_sf"/>
</dbReference>
<feature type="region of interest" description="Disordered" evidence="1">
    <location>
        <begin position="729"/>
        <end position="785"/>
    </location>
</feature>
<dbReference type="InterPro" id="IPR013783">
    <property type="entry name" value="Ig-like_fold"/>
</dbReference>
<reference evidence="4 5" key="1">
    <citation type="submission" date="2018-12" db="EMBL/GenBank/DDBJ databases">
        <title>Draft genome sequence of Xylaria grammica IHI A82.</title>
        <authorList>
            <person name="Buettner E."/>
            <person name="Kellner H."/>
        </authorList>
    </citation>
    <scope>NUCLEOTIDE SEQUENCE [LARGE SCALE GENOMIC DNA]</scope>
    <source>
        <strain evidence="4 5">IHI A82</strain>
    </source>
</reference>
<dbReference type="EMBL" id="RYZI01000100">
    <property type="protein sequence ID" value="RWA10813.1"/>
    <property type="molecule type" value="Genomic_DNA"/>
</dbReference>
<accession>A0A439D8S6</accession>
<feature type="region of interest" description="Disordered" evidence="1">
    <location>
        <begin position="820"/>
        <end position="842"/>
    </location>
</feature>
<dbReference type="InterPro" id="IPR006644">
    <property type="entry name" value="Cadg"/>
</dbReference>
<dbReference type="Gene3D" id="2.60.40.10">
    <property type="entry name" value="Immunoglobulins"/>
    <property type="match status" value="4"/>
</dbReference>
<comment type="caution">
    <text evidence="4">The sequence shown here is derived from an EMBL/GenBank/DDBJ whole genome shotgun (WGS) entry which is preliminary data.</text>
</comment>
<gene>
    <name evidence="4" type="ORF">EKO27_g4282</name>
</gene>
<dbReference type="SUPFAM" id="SSF49313">
    <property type="entry name" value="Cadherin-like"/>
    <property type="match status" value="3"/>
</dbReference>
<protein>
    <recommendedName>
        <fullName evidence="3">Dystroglycan-type cadherin-like domain-containing protein</fullName>
    </recommendedName>
</protein>
<evidence type="ECO:0000259" key="3">
    <source>
        <dbReference type="SMART" id="SM00736"/>
    </source>
</evidence>
<keyword evidence="2" id="KW-0472">Membrane</keyword>
<dbReference type="STRING" id="363999.A0A439D8S6"/>
<proteinExistence type="predicted"/>
<feature type="compositionally biased region" description="Basic residues" evidence="1">
    <location>
        <begin position="966"/>
        <end position="979"/>
    </location>
</feature>
<keyword evidence="2" id="KW-1133">Transmembrane helix</keyword>
<feature type="compositionally biased region" description="Basic and acidic residues" evidence="1">
    <location>
        <begin position="995"/>
        <end position="1010"/>
    </location>
</feature>